<proteinExistence type="predicted"/>
<protein>
    <submittedName>
        <fullName evidence="1">Uncharacterized protein</fullName>
    </submittedName>
</protein>
<sequence length="147" mass="16880">MYEIMFEMKTMVKKKPFKYKKILNGVKEIFFGKNESTKVKLSKKQYMNIIDAFKGRTVLIGASRTNPPKDSLGEWLMNNITKQAIASYIVPILIEEGHATPVMPLDSGKIKFTVVKIVECSNCREDTKMPLIPFASHFLCARCIRNW</sequence>
<evidence type="ECO:0000313" key="2">
    <source>
        <dbReference type="Proteomes" id="UP000663981"/>
    </source>
</evidence>
<evidence type="ECO:0000313" key="1">
    <source>
        <dbReference type="EMBL" id="MBO1513517.1"/>
    </source>
</evidence>
<keyword evidence="2" id="KW-1185">Reference proteome</keyword>
<dbReference type="Proteomes" id="UP000663981">
    <property type="component" value="Unassembled WGS sequence"/>
</dbReference>
<name>A0ABS3N5E7_9BACI</name>
<accession>A0ABS3N5E7</accession>
<gene>
    <name evidence="1" type="ORF">I7822_17900</name>
</gene>
<organism evidence="1 2">
    <name type="scientific">Metabacillus bambusae</name>
    <dbReference type="NCBI Taxonomy" id="2795218"/>
    <lineage>
        <taxon>Bacteria</taxon>
        <taxon>Bacillati</taxon>
        <taxon>Bacillota</taxon>
        <taxon>Bacilli</taxon>
        <taxon>Bacillales</taxon>
        <taxon>Bacillaceae</taxon>
        <taxon>Metabacillus</taxon>
    </lineage>
</organism>
<comment type="caution">
    <text evidence="1">The sequence shown here is derived from an EMBL/GenBank/DDBJ whole genome shotgun (WGS) entry which is preliminary data.</text>
</comment>
<reference evidence="1 2" key="1">
    <citation type="submission" date="2021-03" db="EMBL/GenBank/DDBJ databases">
        <title>Whole genome sequence of Metabacillus bambusae BG109.</title>
        <authorList>
            <person name="Jeong J.W."/>
        </authorList>
    </citation>
    <scope>NUCLEOTIDE SEQUENCE [LARGE SCALE GENOMIC DNA]</scope>
    <source>
        <strain evidence="1 2">BG109</strain>
    </source>
</reference>
<dbReference type="RefSeq" id="WP_207980476.1">
    <property type="nucleotide sequence ID" value="NZ_JAGDEL010000015.1"/>
</dbReference>
<dbReference type="EMBL" id="JAGDEL010000015">
    <property type="protein sequence ID" value="MBO1513517.1"/>
    <property type="molecule type" value="Genomic_DNA"/>
</dbReference>